<dbReference type="AlphaFoldDB" id="A0A7V7PQF3"/>
<dbReference type="EMBL" id="VZDO01000005">
    <property type="protein sequence ID" value="KAB0680386.1"/>
    <property type="molecule type" value="Genomic_DNA"/>
</dbReference>
<gene>
    <name evidence="3" type="ORF">F6X38_09470</name>
</gene>
<keyword evidence="1" id="KW-0328">Glycosyltransferase</keyword>
<dbReference type="PANTHER" id="PTHR34136">
    <property type="match status" value="1"/>
</dbReference>
<proteinExistence type="predicted"/>
<dbReference type="CDD" id="cd06533">
    <property type="entry name" value="Glyco_transf_WecG_TagA"/>
    <property type="match status" value="1"/>
</dbReference>
<keyword evidence="2 3" id="KW-0808">Transferase</keyword>
<dbReference type="GO" id="GO:0016758">
    <property type="term" value="F:hexosyltransferase activity"/>
    <property type="evidence" value="ECO:0007669"/>
    <property type="project" value="TreeGrafter"/>
</dbReference>
<dbReference type="PANTHER" id="PTHR34136:SF1">
    <property type="entry name" value="UDP-N-ACETYL-D-MANNOSAMINURONIC ACID TRANSFERASE"/>
    <property type="match status" value="1"/>
</dbReference>
<evidence type="ECO:0000313" key="3">
    <source>
        <dbReference type="EMBL" id="KAB0680386.1"/>
    </source>
</evidence>
<dbReference type="NCBIfam" id="TIGR00696">
    <property type="entry name" value="wecG_tagA_cpsF"/>
    <property type="match status" value="1"/>
</dbReference>
<evidence type="ECO:0000256" key="1">
    <source>
        <dbReference type="ARBA" id="ARBA00022676"/>
    </source>
</evidence>
<organism evidence="3 4">
    <name type="scientific">Plantimonas leprariae</name>
    <dbReference type="NCBI Taxonomy" id="2615207"/>
    <lineage>
        <taxon>Bacteria</taxon>
        <taxon>Pseudomonadati</taxon>
        <taxon>Pseudomonadota</taxon>
        <taxon>Alphaproteobacteria</taxon>
        <taxon>Hyphomicrobiales</taxon>
        <taxon>Aurantimonadaceae</taxon>
        <taxon>Plantimonas</taxon>
    </lineage>
</organism>
<dbReference type="Pfam" id="PF03808">
    <property type="entry name" value="Glyco_tran_WecG"/>
    <property type="match status" value="1"/>
</dbReference>
<comment type="caution">
    <text evidence="3">The sequence shown here is derived from an EMBL/GenBank/DDBJ whole genome shotgun (WGS) entry which is preliminary data.</text>
</comment>
<evidence type="ECO:0000313" key="4">
    <source>
        <dbReference type="Proteomes" id="UP000432089"/>
    </source>
</evidence>
<accession>A0A7V7PQF3</accession>
<dbReference type="Proteomes" id="UP000432089">
    <property type="component" value="Unassembled WGS sequence"/>
</dbReference>
<dbReference type="InterPro" id="IPR004629">
    <property type="entry name" value="WecG_TagA_CpsF"/>
</dbReference>
<name>A0A7V7PQF3_9HYPH</name>
<reference evidence="3 4" key="1">
    <citation type="submission" date="2019-09" db="EMBL/GenBank/DDBJ databases">
        <title>YIM 132180 draft genome.</title>
        <authorList>
            <person name="Zhang K."/>
        </authorList>
    </citation>
    <scope>NUCLEOTIDE SEQUENCE [LARGE SCALE GENOMIC DNA]</scope>
    <source>
        <strain evidence="3 4">YIM 132180</strain>
    </source>
</reference>
<dbReference type="RefSeq" id="WP_150969458.1">
    <property type="nucleotide sequence ID" value="NZ_VZDO01000005.1"/>
</dbReference>
<protein>
    <submittedName>
        <fullName evidence="3">WecB/TagA/CpsF family glycosyltransferase</fullName>
    </submittedName>
</protein>
<evidence type="ECO:0000256" key="2">
    <source>
        <dbReference type="ARBA" id="ARBA00022679"/>
    </source>
</evidence>
<keyword evidence="4" id="KW-1185">Reference proteome</keyword>
<sequence length="269" mass="29936">MSAVRNLAWPIDEPERLPIPLRQLLDVEIADVDRRTMIDELQSRIDRVEFTALAFANAHCVNVAATNAEYRATLAGFTVLADGIGVDLAAKLHHGRPFPENLNGTDFVPALLRALGGRRRVALLGGAPGVAEEAAANLQRALPRHEFRAVSHGYFRPGLETEIVLARLRDFSPDITLVALGVPKQELFIAEHVTIRETTVVIAVGALFDFLSGRVARAPLAWRRLRMEWLFRLIGEPSRLWRRYVLGNPVFLWRVFVGLMARKSRPAGG</sequence>